<dbReference type="InterPro" id="IPR003587">
    <property type="entry name" value="Hint_dom_N"/>
</dbReference>
<evidence type="ECO:0000256" key="1">
    <source>
        <dbReference type="ARBA" id="ARBA00004613"/>
    </source>
</evidence>
<evidence type="ECO:0000313" key="4">
    <source>
        <dbReference type="EMBL" id="SIN91303.1"/>
    </source>
</evidence>
<dbReference type="SMART" id="SM00306">
    <property type="entry name" value="HintN"/>
    <property type="match status" value="1"/>
</dbReference>
<gene>
    <name evidence="4" type="ORF">SAMN05444002_1448</name>
</gene>
<dbReference type="InterPro" id="IPR001343">
    <property type="entry name" value="Hemolysn_Ca-bd"/>
</dbReference>
<dbReference type="RefSeq" id="WP_084192948.1">
    <property type="nucleotide sequence ID" value="NZ_FSRL01000001.1"/>
</dbReference>
<dbReference type="Gene3D" id="2.170.16.10">
    <property type="entry name" value="Hedgehog/Intein (Hint) domain"/>
    <property type="match status" value="1"/>
</dbReference>
<dbReference type="STRING" id="1217970.SAMN05444002_1448"/>
<dbReference type="InterPro" id="IPR018511">
    <property type="entry name" value="Hemolysin-typ_Ca-bd_CS"/>
</dbReference>
<dbReference type="PANTHER" id="PTHR38340">
    <property type="entry name" value="S-LAYER PROTEIN"/>
    <property type="match status" value="1"/>
</dbReference>
<dbReference type="PROSITE" id="PS00330">
    <property type="entry name" value="HEMOLYSIN_CALCIUM"/>
    <property type="match status" value="5"/>
</dbReference>
<evidence type="ECO:0000256" key="2">
    <source>
        <dbReference type="ARBA" id="ARBA00022525"/>
    </source>
</evidence>
<dbReference type="InterPro" id="IPR028992">
    <property type="entry name" value="Hedgehog/Intein_dom"/>
</dbReference>
<dbReference type="EMBL" id="FSRL01000001">
    <property type="protein sequence ID" value="SIN91303.1"/>
    <property type="molecule type" value="Genomic_DNA"/>
</dbReference>
<dbReference type="OrthoDB" id="6305173at2"/>
<keyword evidence="2" id="KW-0964">Secreted</keyword>
<evidence type="ECO:0000313" key="5">
    <source>
        <dbReference type="Proteomes" id="UP000184932"/>
    </source>
</evidence>
<dbReference type="InterPro" id="IPR036844">
    <property type="entry name" value="Hint_dom_sf"/>
</dbReference>
<sequence length="1574" mass="157317">MAIGYRVNLGDGTLQTGDSIVGGMEAFSVDEVIGTGQWRWTGTYTGNGSTYTNITDSGTYYLATDGNVYFVPDNYFISSITSATATSAPTYTPPVAGPVDGTSGDDVIDGRFEDAQGDEISGNGNVINAGAGNDTIVAGAGNDTINGGSGADTIHAGSGNDTISGGDGNDIIHADNAPVSATNEALNWTDQVGSGTNLAAGFTQNTGTMNVSVRIDDDGGLNAAEVSNSTQYVNTGQGETFANNSSLFLGGDGASNTGFSNTGTVTIDFNAIAGSGMSNQVGNVRFRINDIDQGGWDDLITVVAYDAQGNKVPVTFRLDGDDSMYDADTINGAGSNSAADVGGSALITVTGPVAQIIIAYQNDGSSGQALWITDVEFTTIPDSAAGNDTVSGGAGNDQIFGYGGNDTLDGGTGNDIIDGGTGNDVITGGSGNDTMSGGAGDDGFILGNSFGTDTIVGGESGETAGDRIDASAVTQNLTVNLTSPESGTITGTGSNASFSEIERVTLGSGNDTVTGSSGNDYIATGAGADTVTMGAGNDTVLLGAGDGAVDTVVFGNGHGQDRIEGFEAPTANGDGTFAGRDQINVSGLNDAGGNPVSVHDVVVTNDGSGNAVLTFPNGESLTLVGVSPAVAAQPMWLIAAGIPGDGIVSGTAGNDVINGTYTGDPHGDMVDAGDAILPGETGNDDIIQAGAGNDTIYAGLGNDEVYGEAGDDTVMLENGFGNDIIVGGETGETTGDTLNASLVSGNQTVTFSGGESGTLTVGGNTATFSEIEAVVTGSGNDVVTGGAGNQTVYTGAGNDSIALGAGNDAIYAGTGDDTITLGEGFGVDTIVGGEGGETAGDLLDAGAMTSGVTVTYAGTESGTLAQGANAATFSEIERVVTGSGNDTVDATAATGGVNLATGAGNDTISLGTGDDVLDAGTGSDVVSVFDGFGNDTLLGGEGGETLIFGGLAVGDVLMADGLTSDVTLTFTGAEAGTIGDGTDTLSFGEFETVALGSGDDTVIGSAGSEVFDTGAGSDTVNAGAGNDTYGLGSTGDFATPDGDADTVVFADGDGQDTVYFFDAPTPIGDGTFTGIDQIDVSGMTDAGGDPVSVHDVVVSDDGSGNALLTFPNGESLLLMGIAPAEASDPMWLIAAGIPGDGIVSGTAGDDVIDASYAGDPHGDMVDAGDAILPGEGAQDDIIEAGAGNDTIYAGAGDDEIYGEDGDDRFMLEDGFGADAIIGGEGGETDGDTLDTTGVTSGVTVTFSGSEAGTVSDGTDTASFAEIENIVTGAGDDVIVGTAASSGFTADAGAGNDVLIGGAGADTLLGGADADTFYAGPGDHVQGGEAGFDADVLDLTGAGPTRVIYDSGNPESGTVQFLDGLGNVTGTMTFSEIETVNFIPCFTPGTMIATPEGPREVERLGPGDRVLTRDHGVKRLQWVGQRLLNTHHLRANPKLQPVRIKQGALGYGLPERDIMVSPQHKMLISDARAEMLFGEHEVLVSAIHLVGLPGIEQVEVEEVVYIHVMFDAHEIIMAEGAWTESYQPGAQVLGEMEDEQREEILEIFPELRRDANSVVTARMALKKREVTALFH</sequence>
<reference evidence="5" key="1">
    <citation type="submission" date="2016-11" db="EMBL/GenBank/DDBJ databases">
        <authorList>
            <person name="Varghese N."/>
            <person name="Submissions S."/>
        </authorList>
    </citation>
    <scope>NUCLEOTIDE SEQUENCE [LARGE SCALE GENOMIC DNA]</scope>
    <source>
        <strain evidence="5">DSM 29440</strain>
    </source>
</reference>
<dbReference type="Gene3D" id="2.150.10.10">
    <property type="entry name" value="Serralysin-like metalloprotease, C-terminal"/>
    <property type="match status" value="7"/>
</dbReference>
<proteinExistence type="predicted"/>
<evidence type="ECO:0000259" key="3">
    <source>
        <dbReference type="SMART" id="SM00306"/>
    </source>
</evidence>
<name>A0A1N6F7Q0_9RHOB</name>
<keyword evidence="5" id="KW-1185">Reference proteome</keyword>
<comment type="subcellular location">
    <subcellularLocation>
        <location evidence="1">Secreted</location>
    </subcellularLocation>
</comment>
<feature type="domain" description="Hint" evidence="3">
    <location>
        <begin position="1382"/>
        <end position="1485"/>
    </location>
</feature>
<dbReference type="InterPro" id="IPR011049">
    <property type="entry name" value="Serralysin-like_metalloprot_C"/>
</dbReference>
<dbReference type="PANTHER" id="PTHR38340:SF1">
    <property type="entry name" value="S-LAYER PROTEIN"/>
    <property type="match status" value="1"/>
</dbReference>
<dbReference type="InterPro" id="IPR050557">
    <property type="entry name" value="RTX_toxin/Mannuronan_C5-epim"/>
</dbReference>
<dbReference type="Proteomes" id="UP000184932">
    <property type="component" value="Unassembled WGS sequence"/>
</dbReference>
<dbReference type="Pfam" id="PF00353">
    <property type="entry name" value="HemolysinCabind"/>
    <property type="match status" value="9"/>
</dbReference>
<dbReference type="PRINTS" id="PR00313">
    <property type="entry name" value="CABNDNGRPT"/>
</dbReference>
<dbReference type="GO" id="GO:0005576">
    <property type="term" value="C:extracellular region"/>
    <property type="evidence" value="ECO:0007669"/>
    <property type="project" value="UniProtKB-SubCell"/>
</dbReference>
<organism evidence="4 5">
    <name type="scientific">Vannielia litorea</name>
    <dbReference type="NCBI Taxonomy" id="1217970"/>
    <lineage>
        <taxon>Bacteria</taxon>
        <taxon>Pseudomonadati</taxon>
        <taxon>Pseudomonadota</taxon>
        <taxon>Alphaproteobacteria</taxon>
        <taxon>Rhodobacterales</taxon>
        <taxon>Paracoccaceae</taxon>
        <taxon>Vannielia</taxon>
    </lineage>
</organism>
<dbReference type="SUPFAM" id="SSF51120">
    <property type="entry name" value="beta-Roll"/>
    <property type="match status" value="9"/>
</dbReference>
<protein>
    <submittedName>
        <fullName evidence="4">Ca2+-binding protein, RTX toxin-related</fullName>
    </submittedName>
</protein>
<dbReference type="SUPFAM" id="SSF51294">
    <property type="entry name" value="Hedgehog/intein (Hint) domain"/>
    <property type="match status" value="1"/>
</dbReference>
<dbReference type="Pfam" id="PF13403">
    <property type="entry name" value="Hint_2"/>
    <property type="match status" value="1"/>
</dbReference>
<dbReference type="GO" id="GO:0005509">
    <property type="term" value="F:calcium ion binding"/>
    <property type="evidence" value="ECO:0007669"/>
    <property type="project" value="InterPro"/>
</dbReference>
<accession>A0A1N6F7Q0</accession>